<organism evidence="2 3">
    <name type="scientific">Isosphaera pallida (strain ATCC 43644 / DSM 9630 / IS1B)</name>
    <dbReference type="NCBI Taxonomy" id="575540"/>
    <lineage>
        <taxon>Bacteria</taxon>
        <taxon>Pseudomonadati</taxon>
        <taxon>Planctomycetota</taxon>
        <taxon>Planctomycetia</taxon>
        <taxon>Isosphaerales</taxon>
        <taxon>Isosphaeraceae</taxon>
        <taxon>Isosphaera</taxon>
    </lineage>
</organism>
<dbReference type="HOGENOM" id="CLU_2649567_0_0_0"/>
<protein>
    <submittedName>
        <fullName evidence="2">Uncharacterized protein</fullName>
    </submittedName>
</protein>
<feature type="signal peptide" evidence="1">
    <location>
        <begin position="1"/>
        <end position="28"/>
    </location>
</feature>
<reference evidence="2 3" key="2">
    <citation type="journal article" date="2011" name="Stand. Genomic Sci.">
        <title>Complete genome sequence of Isosphaera pallida type strain (IS1B).</title>
        <authorList>
            <consortium name="US DOE Joint Genome Institute (JGI-PGF)"/>
            <person name="Goker M."/>
            <person name="Cleland D."/>
            <person name="Saunders E."/>
            <person name="Lapidus A."/>
            <person name="Nolan M."/>
            <person name="Lucas S."/>
            <person name="Hammon N."/>
            <person name="Deshpande S."/>
            <person name="Cheng J.F."/>
            <person name="Tapia R."/>
            <person name="Han C."/>
            <person name="Goodwin L."/>
            <person name="Pitluck S."/>
            <person name="Liolios K."/>
            <person name="Pagani I."/>
            <person name="Ivanova N."/>
            <person name="Mavromatis K."/>
            <person name="Pati A."/>
            <person name="Chen A."/>
            <person name="Palaniappan K."/>
            <person name="Land M."/>
            <person name="Hauser L."/>
            <person name="Chang Y.J."/>
            <person name="Jeffries C.D."/>
            <person name="Detter J.C."/>
            <person name="Beck B."/>
            <person name="Woyke T."/>
            <person name="Bristow J."/>
            <person name="Eisen J.A."/>
            <person name="Markowitz V."/>
            <person name="Hugenholtz P."/>
            <person name="Kyrpides N.C."/>
            <person name="Klenk H.P."/>
        </authorList>
    </citation>
    <scope>NUCLEOTIDE SEQUENCE [LARGE SCALE GENOMIC DNA]</scope>
    <source>
        <strain evidence="3">ATCC 43644 / DSM 9630 / IS1B</strain>
    </source>
</reference>
<dbReference type="KEGG" id="ipa:Isop_0454"/>
<feature type="chain" id="PRO_5003229880" evidence="1">
    <location>
        <begin position="29"/>
        <end position="76"/>
    </location>
</feature>
<evidence type="ECO:0000256" key="1">
    <source>
        <dbReference type="SAM" id="SignalP"/>
    </source>
</evidence>
<keyword evidence="3" id="KW-1185">Reference proteome</keyword>
<dbReference type="InParanoid" id="E8QYS3"/>
<sequence length="76" mass="7910">MSRLIRLSSSLSAAATTFLFGLALFASAGNSWADDPQTPTPIALQCVDVKCTCTGNVTCPTAMCADCRCFGTLCVI</sequence>
<keyword evidence="1" id="KW-0732">Signal</keyword>
<proteinExistence type="predicted"/>
<reference key="1">
    <citation type="submission" date="2010-11" db="EMBL/GenBank/DDBJ databases">
        <title>The complete sequence of chromosome of Isophaera pallida ATCC 43644.</title>
        <authorList>
            <consortium name="US DOE Joint Genome Institute (JGI-PGF)"/>
            <person name="Lucas S."/>
            <person name="Copeland A."/>
            <person name="Lapidus A."/>
            <person name="Bruce D."/>
            <person name="Goodwin L."/>
            <person name="Pitluck S."/>
            <person name="Kyrpides N."/>
            <person name="Mavromatis K."/>
            <person name="Pagani I."/>
            <person name="Ivanova N."/>
            <person name="Saunders E."/>
            <person name="Brettin T."/>
            <person name="Detter J.C."/>
            <person name="Han C."/>
            <person name="Tapia R."/>
            <person name="Land M."/>
            <person name="Hauser L."/>
            <person name="Markowitz V."/>
            <person name="Cheng J.-F."/>
            <person name="Hugenholtz P."/>
            <person name="Woyke T."/>
            <person name="Wu D."/>
            <person name="Eisen J.A."/>
        </authorList>
    </citation>
    <scope>NUCLEOTIDE SEQUENCE</scope>
    <source>
        <strain>ATCC 43644</strain>
    </source>
</reference>
<dbReference type="STRING" id="575540.Isop_0454"/>
<dbReference type="Proteomes" id="UP000008631">
    <property type="component" value="Chromosome"/>
</dbReference>
<dbReference type="AlphaFoldDB" id="E8QYS3"/>
<dbReference type="EMBL" id="CP002353">
    <property type="protein sequence ID" value="ADV61049.1"/>
    <property type="molecule type" value="Genomic_DNA"/>
</dbReference>
<evidence type="ECO:0000313" key="2">
    <source>
        <dbReference type="EMBL" id="ADV61049.1"/>
    </source>
</evidence>
<name>E8QYS3_ISOPI</name>
<evidence type="ECO:0000313" key="3">
    <source>
        <dbReference type="Proteomes" id="UP000008631"/>
    </source>
</evidence>
<gene>
    <name evidence="2" type="ordered locus">Isop_0454</name>
</gene>
<accession>E8QYS3</accession>